<dbReference type="OrthoDB" id="9807247at2"/>
<protein>
    <submittedName>
        <fullName evidence="4">Putative regulator</fullName>
    </submittedName>
</protein>
<dbReference type="PATRIC" id="fig|1561003.3.peg.237"/>
<keyword evidence="5" id="KW-1185">Reference proteome</keyword>
<keyword evidence="1" id="KW-0378">Hydrolase</keyword>
<dbReference type="AlphaFoldDB" id="A0A0S4LZU6"/>
<dbReference type="SUPFAM" id="SSF81606">
    <property type="entry name" value="PP2C-like"/>
    <property type="match status" value="1"/>
</dbReference>
<keyword evidence="2" id="KW-1133">Transmembrane helix</keyword>
<proteinExistence type="predicted"/>
<dbReference type="Pfam" id="PF07228">
    <property type="entry name" value="SpoIIE"/>
    <property type="match status" value="1"/>
</dbReference>
<dbReference type="EMBL" id="LN906597">
    <property type="protein sequence ID" value="CUT17093.1"/>
    <property type="molecule type" value="Genomic_DNA"/>
</dbReference>
<dbReference type="RefSeq" id="WP_092342728.1">
    <property type="nucleotide sequence ID" value="NZ_FLSL01000095.1"/>
</dbReference>
<keyword evidence="2" id="KW-0812">Transmembrane</keyword>
<accession>A0A0S4LZU6</accession>
<dbReference type="InterPro" id="IPR036457">
    <property type="entry name" value="PPM-type-like_dom_sf"/>
</dbReference>
<feature type="transmembrane region" description="Helical" evidence="2">
    <location>
        <begin position="242"/>
        <end position="262"/>
    </location>
</feature>
<organism evidence="4 5">
    <name type="scientific">Candidatus Ichthyocystis hellenicum</name>
    <dbReference type="NCBI Taxonomy" id="1561003"/>
    <lineage>
        <taxon>Bacteria</taxon>
        <taxon>Pseudomonadati</taxon>
        <taxon>Pseudomonadota</taxon>
        <taxon>Betaproteobacteria</taxon>
        <taxon>Burkholderiales</taxon>
        <taxon>Candidatus Ichthyocystis</taxon>
    </lineage>
</organism>
<keyword evidence="2" id="KW-0472">Membrane</keyword>
<sequence>MIIKNNFIFRITIAVILIYISGSILFSLQIKRRIRENNLQILYFQGHAWNNLKQRALTRLEYLLNSMSMSKDKVVLSDVPQAFTDTLLGGQKIYYWKTNVAQLYGYFRLSKKELLLFNKNKTCGLIPDKQNHLAWFCSSSNKSGEVEIVFKFLSGDLKVIYGILGWKSLIVDTRNHLLEGDLFDSEVPNINDIYPAFFDSYTNGKHYLFLTQPLLNGNSSHLATLVSRIDQTDFYMEIKQELAVFFVLFGVFLGIIWVWLLLSVHEGLSWLSNVYDLLASLSRGEIIPPIAGDLLTHENESSQFFQLIYELRENRLRYDMFIQERDRVTEKRARLVRRQLEILAQTLDQESEEQIIQELRRTQQTTRHKSVLGGGFFSDFASFTSLFKKLTHMVVDQQSRLRVLLKQLQVALINEAQLRVLQQELDIARSIQEAKLPKNPPSFTEIDLFAKMIPFSDVGGDFYDYFELSPSSLCFVVADVSGKGIPAALFMVITRTLLRGLATQNKALNEVVDQLNELLCADNPQAMFVTLFLGVLDSSTGHLSYVSCGHPPPIMVDSDGSANFLPIEKNIALAVLEGFRYTCKSVQMNPGDVIFVYTDGLSESSSDAGGLYGGDRLRNVLSGHTGGESAQYYAELVLNDIKWFSGMLAEGDDTTCLVIRYLGRN</sequence>
<dbReference type="InterPro" id="IPR001932">
    <property type="entry name" value="PPM-type_phosphatase-like_dom"/>
</dbReference>
<dbReference type="PANTHER" id="PTHR43156:SF2">
    <property type="entry name" value="STAGE II SPORULATION PROTEIN E"/>
    <property type="match status" value="1"/>
</dbReference>
<evidence type="ECO:0000313" key="5">
    <source>
        <dbReference type="Proteomes" id="UP000198651"/>
    </source>
</evidence>
<feature type="transmembrane region" description="Helical" evidence="2">
    <location>
        <begin position="6"/>
        <end position="28"/>
    </location>
</feature>
<dbReference type="SMART" id="SM00331">
    <property type="entry name" value="PP2C_SIG"/>
    <property type="match status" value="1"/>
</dbReference>
<gene>
    <name evidence="4" type="ORF">Ark11_0236</name>
</gene>
<evidence type="ECO:0000256" key="2">
    <source>
        <dbReference type="SAM" id="Phobius"/>
    </source>
</evidence>
<name>A0A0S4LZU6_9BURK</name>
<evidence type="ECO:0000313" key="4">
    <source>
        <dbReference type="EMBL" id="CUT17093.1"/>
    </source>
</evidence>
<dbReference type="GO" id="GO:0016791">
    <property type="term" value="F:phosphatase activity"/>
    <property type="evidence" value="ECO:0007669"/>
    <property type="project" value="TreeGrafter"/>
</dbReference>
<dbReference type="STRING" id="1561003.Ark11_0236"/>
<evidence type="ECO:0000256" key="1">
    <source>
        <dbReference type="ARBA" id="ARBA00022801"/>
    </source>
</evidence>
<dbReference type="Gene3D" id="3.60.40.10">
    <property type="entry name" value="PPM-type phosphatase domain"/>
    <property type="match status" value="1"/>
</dbReference>
<feature type="domain" description="PPM-type phosphatase" evidence="3">
    <location>
        <begin position="443"/>
        <end position="661"/>
    </location>
</feature>
<dbReference type="InterPro" id="IPR052016">
    <property type="entry name" value="Bact_Sigma-Reg"/>
</dbReference>
<evidence type="ECO:0000259" key="3">
    <source>
        <dbReference type="SMART" id="SM00331"/>
    </source>
</evidence>
<dbReference type="Proteomes" id="UP000198651">
    <property type="component" value="Chromosome I"/>
</dbReference>
<reference evidence="5" key="1">
    <citation type="submission" date="2015-11" db="EMBL/GenBank/DDBJ databases">
        <authorList>
            <person name="Seth-Smith H.M.B."/>
        </authorList>
    </citation>
    <scope>NUCLEOTIDE SEQUENCE [LARGE SCALE GENOMIC DNA]</scope>
    <source>
        <strain evidence="5">2013Ark11</strain>
    </source>
</reference>
<dbReference type="PANTHER" id="PTHR43156">
    <property type="entry name" value="STAGE II SPORULATION PROTEIN E-RELATED"/>
    <property type="match status" value="1"/>
</dbReference>